<keyword evidence="1" id="KW-0472">Membrane</keyword>
<organism evidence="2 3">
    <name type="scientific">Pedobacter cryoconitis</name>
    <dbReference type="NCBI Taxonomy" id="188932"/>
    <lineage>
        <taxon>Bacteria</taxon>
        <taxon>Pseudomonadati</taxon>
        <taxon>Bacteroidota</taxon>
        <taxon>Sphingobacteriia</taxon>
        <taxon>Sphingobacteriales</taxon>
        <taxon>Sphingobacteriaceae</taxon>
        <taxon>Pedobacter</taxon>
    </lineage>
</organism>
<proteinExistence type="predicted"/>
<feature type="transmembrane region" description="Helical" evidence="1">
    <location>
        <begin position="35"/>
        <end position="57"/>
    </location>
</feature>
<feature type="transmembrane region" description="Helical" evidence="1">
    <location>
        <begin position="69"/>
        <end position="85"/>
    </location>
</feature>
<keyword evidence="1" id="KW-1133">Transmembrane helix</keyword>
<name>A0A7W9DJG5_9SPHI</name>
<reference evidence="2 3" key="1">
    <citation type="submission" date="2020-08" db="EMBL/GenBank/DDBJ databases">
        <title>Genomic Encyclopedia of Type Strains, Phase IV (KMG-V): Genome sequencing to study the core and pangenomes of soil and plant-associated prokaryotes.</title>
        <authorList>
            <person name="Whitman W."/>
        </authorList>
    </citation>
    <scope>NUCLEOTIDE SEQUENCE [LARGE SCALE GENOMIC DNA]</scope>
    <source>
        <strain evidence="2 3">MP7CTX6</strain>
    </source>
</reference>
<dbReference type="EMBL" id="JACHCF010000002">
    <property type="protein sequence ID" value="MBB5620110.1"/>
    <property type="molecule type" value="Genomic_DNA"/>
</dbReference>
<sequence>MMKFKIQPLIIFLGIVSLIFSGRQMLQTKTMILPSWFLTLFFLLITLCVSFALGVLAKKMLNSKWQTRTFASIFAIAISLIYYVSQYRSAYTVFIPKDYVGEVRLLVSNEKENDFFVNKYGIGYINRTTFDEGFYPKIIKGDNDITKQVKEYSKGALATTSEDVYSYEYLSFSVPAKTENIEDKDIEELIKIKAIDTTRLYRRKLLSQ</sequence>
<keyword evidence="1" id="KW-0812">Transmembrane</keyword>
<dbReference type="Proteomes" id="UP000537718">
    <property type="component" value="Unassembled WGS sequence"/>
</dbReference>
<evidence type="ECO:0000256" key="1">
    <source>
        <dbReference type="SAM" id="Phobius"/>
    </source>
</evidence>
<accession>A0A7W9DJG5</accession>
<evidence type="ECO:0000313" key="2">
    <source>
        <dbReference type="EMBL" id="MBB5620110.1"/>
    </source>
</evidence>
<evidence type="ECO:0000313" key="3">
    <source>
        <dbReference type="Proteomes" id="UP000537718"/>
    </source>
</evidence>
<protein>
    <submittedName>
        <fullName evidence="2">Uncharacterized protein</fullName>
    </submittedName>
</protein>
<dbReference type="AlphaFoldDB" id="A0A7W9DJG5"/>
<gene>
    <name evidence="2" type="ORF">HDE69_001148</name>
</gene>
<dbReference type="RefSeq" id="WP_183866145.1">
    <property type="nucleotide sequence ID" value="NZ_JACHCF010000002.1"/>
</dbReference>
<comment type="caution">
    <text evidence="2">The sequence shown here is derived from an EMBL/GenBank/DDBJ whole genome shotgun (WGS) entry which is preliminary data.</text>
</comment>